<dbReference type="Pfam" id="PF00534">
    <property type="entry name" value="Glycos_transf_1"/>
    <property type="match status" value="1"/>
</dbReference>
<dbReference type="PANTHER" id="PTHR12526">
    <property type="entry name" value="GLYCOSYLTRANSFERASE"/>
    <property type="match status" value="1"/>
</dbReference>
<comment type="caution">
    <text evidence="4">The sequence shown here is derived from an EMBL/GenBank/DDBJ whole genome shotgun (WGS) entry which is preliminary data.</text>
</comment>
<gene>
    <name evidence="3" type="ORF">GT747_12975</name>
    <name evidence="4" type="ORF">SAMN05444424_1288</name>
</gene>
<name>A0AAQ1MCY4_9FIRM</name>
<protein>
    <submittedName>
        <fullName evidence="3 4">Glycosyltransferase</fullName>
    </submittedName>
</protein>
<dbReference type="Pfam" id="PF13439">
    <property type="entry name" value="Glyco_transf_4"/>
    <property type="match status" value="1"/>
</dbReference>
<evidence type="ECO:0000313" key="5">
    <source>
        <dbReference type="Proteomes" id="UP000184089"/>
    </source>
</evidence>
<evidence type="ECO:0000313" key="3">
    <source>
        <dbReference type="EMBL" id="MZL70663.1"/>
    </source>
</evidence>
<dbReference type="AlphaFoldDB" id="A0AAQ1MCY4"/>
<dbReference type="Proteomes" id="UP000184089">
    <property type="component" value="Unassembled WGS sequence"/>
</dbReference>
<sequence length="365" mass="41435">MKSICLVKDDLSIFGGREKILSVMANALCEDYCVHVVGLWNSLRTPPYFPFDERVHCFQILDHNARVREALTKTISPLHRYLKEQKIDVALSVGVNTNAYLLAAAAGTKVKTICCEHSNLQNSYYGWFGHLNQWLSARFADKIVTLTKQDQAAYRKKFHLGEERVDYNYNCIDPAWLKGKKPYDATSKKLLSVGRFDPVKGYPLLVDVAKRVLTDHPDWQWHIYGDGEEFSTVQEKIRAQGLEKQLLLKGAVKSMEEIYPQYAAVVLTSYHEGLPMVLLEAKANGLPIVSFDCATGPREIVRDGVDGYLVPVGDVEGMSKRLAQLMESISLRRAFSEKCEESLYLFQREKVMEKWSIIIDSVCAQ</sequence>
<feature type="domain" description="Glycosyl transferase family 1" evidence="1">
    <location>
        <begin position="181"/>
        <end position="338"/>
    </location>
</feature>
<reference evidence="3 6" key="3">
    <citation type="journal article" date="2019" name="Nat. Med.">
        <title>A library of human gut bacterial isolates paired with longitudinal multiomics data enables mechanistic microbiome research.</title>
        <authorList>
            <person name="Poyet M."/>
            <person name="Groussin M."/>
            <person name="Gibbons S.M."/>
            <person name="Avila-Pacheco J."/>
            <person name="Jiang X."/>
            <person name="Kearney S.M."/>
            <person name="Perrotta A.R."/>
            <person name="Berdy B."/>
            <person name="Zhao S."/>
            <person name="Lieberman T.D."/>
            <person name="Swanson P.K."/>
            <person name="Smith M."/>
            <person name="Roesemann S."/>
            <person name="Alexander J.E."/>
            <person name="Rich S.A."/>
            <person name="Livny J."/>
            <person name="Vlamakis H."/>
            <person name="Clish C."/>
            <person name="Bullock K."/>
            <person name="Deik A."/>
            <person name="Scott J."/>
            <person name="Pierce K.A."/>
            <person name="Xavier R.J."/>
            <person name="Alm E.J."/>
        </authorList>
    </citation>
    <scope>NUCLEOTIDE SEQUENCE [LARGE SCALE GENOMIC DNA]</scope>
    <source>
        <strain evidence="3 6">BIOML-A2</strain>
    </source>
</reference>
<dbReference type="PANTHER" id="PTHR12526:SF630">
    <property type="entry name" value="GLYCOSYLTRANSFERASE"/>
    <property type="match status" value="1"/>
</dbReference>
<evidence type="ECO:0000313" key="4">
    <source>
        <dbReference type="EMBL" id="SHG05222.1"/>
    </source>
</evidence>
<evidence type="ECO:0000313" key="6">
    <source>
        <dbReference type="Proteomes" id="UP000474718"/>
    </source>
</evidence>
<dbReference type="Proteomes" id="UP000474718">
    <property type="component" value="Unassembled WGS sequence"/>
</dbReference>
<feature type="domain" description="Glycosyltransferase subfamily 4-like N-terminal" evidence="2">
    <location>
        <begin position="15"/>
        <end position="175"/>
    </location>
</feature>
<organism evidence="4 5">
    <name type="scientific">Bittarella massiliensis</name>
    <name type="common">ex Durand et al. 2017</name>
    <dbReference type="NCBI Taxonomy" id="1720313"/>
    <lineage>
        <taxon>Bacteria</taxon>
        <taxon>Bacillati</taxon>
        <taxon>Bacillota</taxon>
        <taxon>Clostridia</taxon>
        <taxon>Eubacteriales</taxon>
        <taxon>Oscillospiraceae</taxon>
        <taxon>Bittarella (ex Durand et al. 2017)</taxon>
    </lineage>
</organism>
<dbReference type="EMBL" id="WWVX01000009">
    <property type="protein sequence ID" value="MZL70663.1"/>
    <property type="molecule type" value="Genomic_DNA"/>
</dbReference>
<accession>A0AAQ1MCY4</accession>
<dbReference type="InterPro" id="IPR001296">
    <property type="entry name" value="Glyco_trans_1"/>
</dbReference>
<evidence type="ECO:0000259" key="1">
    <source>
        <dbReference type="Pfam" id="PF00534"/>
    </source>
</evidence>
<dbReference type="InterPro" id="IPR028098">
    <property type="entry name" value="Glyco_trans_4-like_N"/>
</dbReference>
<dbReference type="CDD" id="cd03820">
    <property type="entry name" value="GT4_AmsD-like"/>
    <property type="match status" value="1"/>
</dbReference>
<evidence type="ECO:0000259" key="2">
    <source>
        <dbReference type="Pfam" id="PF13439"/>
    </source>
</evidence>
<dbReference type="Gene3D" id="3.40.50.2000">
    <property type="entry name" value="Glycogen Phosphorylase B"/>
    <property type="match status" value="2"/>
</dbReference>
<dbReference type="EMBL" id="FQVY01000002">
    <property type="protein sequence ID" value="SHG05222.1"/>
    <property type="molecule type" value="Genomic_DNA"/>
</dbReference>
<reference evidence="5" key="2">
    <citation type="submission" date="2016-11" db="EMBL/GenBank/DDBJ databases">
        <authorList>
            <person name="Jaros S."/>
            <person name="Januszkiewicz K."/>
            <person name="Wedrychowicz H."/>
        </authorList>
    </citation>
    <scope>NUCLEOTIDE SEQUENCE [LARGE SCALE GENOMIC DNA]</scope>
    <source>
        <strain evidence="5">DSM 4029</strain>
    </source>
</reference>
<dbReference type="SUPFAM" id="SSF53756">
    <property type="entry name" value="UDP-Glycosyltransferase/glycogen phosphorylase"/>
    <property type="match status" value="1"/>
</dbReference>
<dbReference type="GO" id="GO:0016757">
    <property type="term" value="F:glycosyltransferase activity"/>
    <property type="evidence" value="ECO:0007669"/>
    <property type="project" value="InterPro"/>
</dbReference>
<reference evidence="4" key="1">
    <citation type="submission" date="2016-11" db="EMBL/GenBank/DDBJ databases">
        <authorList>
            <person name="Varghese N."/>
            <person name="Submissions S."/>
        </authorList>
    </citation>
    <scope>NUCLEOTIDE SEQUENCE</scope>
    <source>
        <strain evidence="4">DSM 4029</strain>
    </source>
</reference>
<proteinExistence type="predicted"/>
<keyword evidence="6" id="KW-1185">Reference proteome</keyword>
<dbReference type="RefSeq" id="WP_021659725.1">
    <property type="nucleotide sequence ID" value="NZ_FQVY01000002.1"/>
</dbReference>